<accession>A0AAV4AGB5</accession>
<organism evidence="18 19">
    <name type="scientific">Plakobranchus ocellatus</name>
    <dbReference type="NCBI Taxonomy" id="259542"/>
    <lineage>
        <taxon>Eukaryota</taxon>
        <taxon>Metazoa</taxon>
        <taxon>Spiralia</taxon>
        <taxon>Lophotrochozoa</taxon>
        <taxon>Mollusca</taxon>
        <taxon>Gastropoda</taxon>
        <taxon>Heterobranchia</taxon>
        <taxon>Euthyneura</taxon>
        <taxon>Panpulmonata</taxon>
        <taxon>Sacoglossa</taxon>
        <taxon>Placobranchoidea</taxon>
        <taxon>Plakobranchidae</taxon>
        <taxon>Plakobranchus</taxon>
    </lineage>
</organism>
<dbReference type="Pfam" id="PF13671">
    <property type="entry name" value="AAA_33"/>
    <property type="match status" value="1"/>
</dbReference>
<feature type="domain" description="Cyclic nucleotide phosphodiesterase catalytic" evidence="17">
    <location>
        <begin position="248"/>
        <end position="385"/>
    </location>
</feature>
<dbReference type="GO" id="GO:0003723">
    <property type="term" value="F:RNA binding"/>
    <property type="evidence" value="ECO:0007669"/>
    <property type="project" value="UniProtKB-KW"/>
</dbReference>
<evidence type="ECO:0000256" key="11">
    <source>
        <dbReference type="ARBA" id="ARBA00022884"/>
    </source>
</evidence>
<keyword evidence="14" id="KW-0636">Prenylation</keyword>
<feature type="region of interest" description="Disordered" evidence="16">
    <location>
        <begin position="388"/>
        <end position="478"/>
    </location>
</feature>
<evidence type="ECO:0000256" key="10">
    <source>
        <dbReference type="ARBA" id="ARBA00022801"/>
    </source>
</evidence>
<evidence type="ECO:0000256" key="5">
    <source>
        <dbReference type="ARBA" id="ARBA00011781"/>
    </source>
</evidence>
<dbReference type="EMBL" id="BLXT01003749">
    <property type="protein sequence ID" value="GFO05593.1"/>
    <property type="molecule type" value="Genomic_DNA"/>
</dbReference>
<gene>
    <name evidence="18" type="ORF">PoB_003209800</name>
</gene>
<evidence type="ECO:0000313" key="18">
    <source>
        <dbReference type="EMBL" id="GFO05593.1"/>
    </source>
</evidence>
<comment type="caution">
    <text evidence="18">The sequence shown here is derived from an EMBL/GenBank/DDBJ whole genome shotgun (WGS) entry which is preliminary data.</text>
</comment>
<keyword evidence="10" id="KW-0378">Hydrolase</keyword>
<comment type="catalytic activity">
    <reaction evidence="1">
        <text>a nucleoside 2',3'-cyclic phosphate + H2O = a nucleoside 2'-phosphate + H(+)</text>
        <dbReference type="Rhea" id="RHEA:14489"/>
        <dbReference type="ChEBI" id="CHEBI:15377"/>
        <dbReference type="ChEBI" id="CHEBI:15378"/>
        <dbReference type="ChEBI" id="CHEBI:66954"/>
        <dbReference type="ChEBI" id="CHEBI:78552"/>
        <dbReference type="EC" id="3.1.4.37"/>
    </reaction>
</comment>
<name>A0AAV4AGB5_9GAST</name>
<evidence type="ECO:0000256" key="4">
    <source>
        <dbReference type="ARBA" id="ARBA00008662"/>
    </source>
</evidence>
<dbReference type="InterPro" id="IPR008431">
    <property type="entry name" value="CNPase"/>
</dbReference>
<feature type="domain" description="Cyclic nucleotide phosphodiesterase catalytic" evidence="17">
    <location>
        <begin position="512"/>
        <end position="584"/>
    </location>
</feature>
<dbReference type="InterPro" id="IPR047325">
    <property type="entry name" value="CNPase_cat"/>
</dbReference>
<evidence type="ECO:0000256" key="9">
    <source>
        <dbReference type="ARBA" id="ARBA00022553"/>
    </source>
</evidence>
<feature type="compositionally biased region" description="Basic residues" evidence="16">
    <location>
        <begin position="407"/>
        <end position="427"/>
    </location>
</feature>
<evidence type="ECO:0000256" key="8">
    <source>
        <dbReference type="ARBA" id="ARBA00022481"/>
    </source>
</evidence>
<dbReference type="GO" id="GO:0016020">
    <property type="term" value="C:membrane"/>
    <property type="evidence" value="ECO:0007669"/>
    <property type="project" value="UniProtKB-SubCell"/>
</dbReference>
<evidence type="ECO:0000256" key="2">
    <source>
        <dbReference type="ARBA" id="ARBA00004223"/>
    </source>
</evidence>
<evidence type="ECO:0000256" key="12">
    <source>
        <dbReference type="ARBA" id="ARBA00023136"/>
    </source>
</evidence>
<dbReference type="InterPro" id="IPR009097">
    <property type="entry name" value="Cyclic_Pdiesterase"/>
</dbReference>
<evidence type="ECO:0000256" key="1">
    <source>
        <dbReference type="ARBA" id="ARBA00000610"/>
    </source>
</evidence>
<feature type="compositionally biased region" description="Polar residues" evidence="16">
    <location>
        <begin position="392"/>
        <end position="401"/>
    </location>
</feature>
<dbReference type="PANTHER" id="PTHR10156">
    <property type="entry name" value="2',3'-CYCLIC-NUCLEOTIDE 3'-PHOSPHODIESTERASE"/>
    <property type="match status" value="1"/>
</dbReference>
<dbReference type="Gene3D" id="3.40.50.300">
    <property type="entry name" value="P-loop containing nucleotide triphosphate hydrolases"/>
    <property type="match status" value="1"/>
</dbReference>
<comment type="function">
    <text evidence="15">Catalyzes the formation of 2'-nucleotide products from 2',3'-cyclic substrates. May participate in RNA metabolism in the myelinating cell, CNP is the third most abundant protein in central nervous system myelin.</text>
</comment>
<proteinExistence type="inferred from homology"/>
<dbReference type="SUPFAM" id="SSF52540">
    <property type="entry name" value="P-loop containing nucleoside triphosphate hydrolases"/>
    <property type="match status" value="1"/>
</dbReference>
<dbReference type="EC" id="3.1.4.37" evidence="6"/>
<comment type="similarity">
    <text evidence="4">Belongs to the 2H phosphoesterase superfamily. CNPase family.</text>
</comment>
<comment type="subunit">
    <text evidence="5">Exists as monomers and homodimers.</text>
</comment>
<keyword evidence="8" id="KW-0488">Methylation</keyword>
<dbReference type="Proteomes" id="UP000735302">
    <property type="component" value="Unassembled WGS sequence"/>
</dbReference>
<feature type="compositionally biased region" description="Polar residues" evidence="16">
    <location>
        <begin position="456"/>
        <end position="471"/>
    </location>
</feature>
<dbReference type="SUPFAM" id="SSF55144">
    <property type="entry name" value="LigT-like"/>
    <property type="match status" value="2"/>
</dbReference>
<feature type="compositionally biased region" description="Basic and acidic residues" evidence="16">
    <location>
        <begin position="445"/>
        <end position="455"/>
    </location>
</feature>
<keyword evidence="13" id="KW-0449">Lipoprotein</keyword>
<dbReference type="Pfam" id="PF05881">
    <property type="entry name" value="CNPase"/>
    <property type="match status" value="2"/>
</dbReference>
<evidence type="ECO:0000256" key="13">
    <source>
        <dbReference type="ARBA" id="ARBA00023288"/>
    </source>
</evidence>
<feature type="compositionally biased region" description="Acidic residues" evidence="16">
    <location>
        <begin position="432"/>
        <end position="444"/>
    </location>
</feature>
<dbReference type="GO" id="GO:0004113">
    <property type="term" value="F:2',3'-cyclic-nucleotide 3'-phosphodiesterase activity"/>
    <property type="evidence" value="ECO:0007669"/>
    <property type="project" value="UniProtKB-EC"/>
</dbReference>
<dbReference type="GO" id="GO:0005737">
    <property type="term" value="C:cytoplasm"/>
    <property type="evidence" value="ECO:0007669"/>
    <property type="project" value="TreeGrafter"/>
</dbReference>
<evidence type="ECO:0000256" key="3">
    <source>
        <dbReference type="ARBA" id="ARBA00004635"/>
    </source>
</evidence>
<comment type="subcellular location">
    <subcellularLocation>
        <location evidence="2">Melanosome</location>
    </subcellularLocation>
    <subcellularLocation>
        <location evidence="3">Membrane</location>
        <topology evidence="3">Lipid-anchor</topology>
    </subcellularLocation>
</comment>
<keyword evidence="19" id="KW-1185">Reference proteome</keyword>
<keyword evidence="12" id="KW-0472">Membrane</keyword>
<evidence type="ECO:0000256" key="7">
    <source>
        <dbReference type="ARBA" id="ARBA00014478"/>
    </source>
</evidence>
<evidence type="ECO:0000259" key="17">
    <source>
        <dbReference type="Pfam" id="PF05881"/>
    </source>
</evidence>
<protein>
    <recommendedName>
        <fullName evidence="7">2',3'-cyclic-nucleotide 3'-phosphodiesterase</fullName>
        <ecNumber evidence="6">3.1.4.37</ecNumber>
    </recommendedName>
</protein>
<evidence type="ECO:0000256" key="16">
    <source>
        <dbReference type="SAM" id="MobiDB-lite"/>
    </source>
</evidence>
<dbReference type="GO" id="GO:0009214">
    <property type="term" value="P:cyclic nucleotide catabolic process"/>
    <property type="evidence" value="ECO:0007669"/>
    <property type="project" value="InterPro"/>
</dbReference>
<dbReference type="PANTHER" id="PTHR10156:SF0">
    <property type="entry name" value="2',3'-CYCLIC-NUCLEOTIDE 3'-PHOSPHODIESTERASE"/>
    <property type="match status" value="1"/>
</dbReference>
<evidence type="ECO:0000313" key="19">
    <source>
        <dbReference type="Proteomes" id="UP000735302"/>
    </source>
</evidence>
<keyword evidence="9" id="KW-0597">Phosphoprotein</keyword>
<reference evidence="18 19" key="1">
    <citation type="journal article" date="2021" name="Elife">
        <title>Chloroplast acquisition without the gene transfer in kleptoplastic sea slugs, Plakobranchus ocellatus.</title>
        <authorList>
            <person name="Maeda T."/>
            <person name="Takahashi S."/>
            <person name="Yoshida T."/>
            <person name="Shimamura S."/>
            <person name="Takaki Y."/>
            <person name="Nagai Y."/>
            <person name="Toyoda A."/>
            <person name="Suzuki Y."/>
            <person name="Arimoto A."/>
            <person name="Ishii H."/>
            <person name="Satoh N."/>
            <person name="Nishiyama T."/>
            <person name="Hasebe M."/>
            <person name="Maruyama T."/>
            <person name="Minagawa J."/>
            <person name="Obokata J."/>
            <person name="Shigenobu S."/>
        </authorList>
    </citation>
    <scope>NUCLEOTIDE SEQUENCE [LARGE SCALE GENOMIC DNA]</scope>
</reference>
<keyword evidence="11" id="KW-0694">RNA-binding</keyword>
<sequence length="585" mass="65412">MPLLGGMLVTSAPVFVELRFPNEIESSVHSNCSQDIQIIPDKETGSGFLILLPATEITEVTFKKKKTHQQKLLEPFSLLPAHIDRNYLDFPFFSDPATFRYINSKGSKVLFILRGVSGSGKSTIVHLIKASFDPEKLAVCSADDYFCGSDGTYQFDEKLLGAAHSECQQKAKQACRANTPIVVIDNTNVRRWEMKFYLNLGTTFGYVTILVKPKTPWSMDPQRLASRTTHKVPLETLQRKVKSFDDVIPCYYGWFCSEDKSASLLNLSRHILTECFRTFPNFRQDLLSILRIKTSTLDLDTACGILDKYYTRPRQAGATLHCTAKFCGRGKVPGSSSYHQRPEVQASYGRAFQISIPGLVFTRQTMAARVTLGGDALTLFSKPEEEEWDLSGKSTASSPAGTDSKGRNKSSKKAQAKAEKRLKRKVRRSGEWEEEEEEKDDFEERVESFGHEAVSKNKSGSRFTMRRTQSDAPGEGASVSEMCEDLESKLVIRGNSLSDLFPGVVFQGFARSAHLTLQTAQGVESKEVTIDLLQTCDIEQEIDRTGRAPRLVRVPHGQACYYGNGLCCVYFDKPLKLKTIFSGHN</sequence>
<dbReference type="AlphaFoldDB" id="A0AAV4AGB5"/>
<dbReference type="InterPro" id="IPR027417">
    <property type="entry name" value="P-loop_NTPase"/>
</dbReference>
<evidence type="ECO:0000256" key="6">
    <source>
        <dbReference type="ARBA" id="ARBA00012317"/>
    </source>
</evidence>
<evidence type="ECO:0000256" key="15">
    <source>
        <dbReference type="ARBA" id="ARBA00045937"/>
    </source>
</evidence>
<evidence type="ECO:0000256" key="14">
    <source>
        <dbReference type="ARBA" id="ARBA00023289"/>
    </source>
</evidence>
<dbReference type="Gene3D" id="3.90.1740.10">
    <property type="entry name" value="2',3'-cyclic nucleotide 3'-phosphodiesterase superfamily"/>
    <property type="match status" value="1"/>
</dbReference>